<name>A0AC61RMH4_9FIRM</name>
<sequence length="514" mass="58987">MAKISRIEPKIPALKKRQKVAAYARVSMETDRLAHSLSAQVSYYNDLIQANPEWEFAGVYADFGISGTGTAKREEFNRLIADCEAGKINIILTKSISRFARNTVDLLSTVRHLKEIGVEVRFEKENIHSFSGDGELMLSILASFAQEEVRSLSENSKWGIRKTYQNGTDGVRNKKVLGYRYDGEKYVVKEDEAEVVRFILEQTAAGVAASDILAELKKRGAKSWRGYDFTYSHLNTILKNEIYIGDRRLQKCYVADPIKHNKVKNRGELPQYYISDCHEPIIDREIFAKVQEILKERAEAVPTYPFTGKIKCGVCGHPFTRKKGRVRGKTYIHWICRGKKEVGMTCSSVNFGEEELEAVSAQVLGMDRFDGEAFEKQVREVTVLKDGNLQFRFSDGGTKVWKNLRLHQAWHEVTVTDCFQGKIRCAICGNTYHRVNSGGRWVYWYCIGKKRSNVECHNVNYADFKLRRISASILGLEEFDEAEFERQIEEIVALEDGSLEYHFREGRTQTWRRM</sequence>
<proteinExistence type="predicted"/>
<reference evidence="1" key="1">
    <citation type="submission" date="2019-04" db="EMBL/GenBank/DDBJ databases">
        <title>Microbes associate with the intestines of laboratory mice.</title>
        <authorList>
            <person name="Navarre W."/>
            <person name="Wong E."/>
            <person name="Huang K."/>
            <person name="Tropini C."/>
            <person name="Ng K."/>
            <person name="Yu B."/>
        </authorList>
    </citation>
    <scope>NUCLEOTIDE SEQUENCE</scope>
    <source>
        <strain evidence="1">NM01_1-7b</strain>
    </source>
</reference>
<gene>
    <name evidence="1" type="ORF">E5329_27400</name>
</gene>
<dbReference type="EMBL" id="SRYA01000129">
    <property type="protein sequence ID" value="TGY86991.1"/>
    <property type="molecule type" value="Genomic_DNA"/>
</dbReference>
<dbReference type="Proteomes" id="UP000304953">
    <property type="component" value="Unassembled WGS sequence"/>
</dbReference>
<keyword evidence="2" id="KW-1185">Reference proteome</keyword>
<evidence type="ECO:0000313" key="2">
    <source>
        <dbReference type="Proteomes" id="UP000304953"/>
    </source>
</evidence>
<protein>
    <submittedName>
        <fullName evidence="1">Recombinase family protein</fullName>
    </submittedName>
</protein>
<evidence type="ECO:0000313" key="1">
    <source>
        <dbReference type="EMBL" id="TGY86991.1"/>
    </source>
</evidence>
<accession>A0AC61RMH4</accession>
<comment type="caution">
    <text evidence="1">The sequence shown here is derived from an EMBL/GenBank/DDBJ whole genome shotgun (WGS) entry which is preliminary data.</text>
</comment>
<organism evidence="1 2">
    <name type="scientific">Petralouisia muris</name>
    <dbReference type="NCBI Taxonomy" id="3032872"/>
    <lineage>
        <taxon>Bacteria</taxon>
        <taxon>Bacillati</taxon>
        <taxon>Bacillota</taxon>
        <taxon>Clostridia</taxon>
        <taxon>Lachnospirales</taxon>
        <taxon>Lachnospiraceae</taxon>
        <taxon>Petralouisia</taxon>
    </lineage>
</organism>